<dbReference type="SUPFAM" id="SSF51735">
    <property type="entry name" value="NAD(P)-binding Rossmann-fold domains"/>
    <property type="match status" value="1"/>
</dbReference>
<organism evidence="3 4">
    <name type="scientific">Paractinoplanes abujensis</name>
    <dbReference type="NCBI Taxonomy" id="882441"/>
    <lineage>
        <taxon>Bacteria</taxon>
        <taxon>Bacillati</taxon>
        <taxon>Actinomycetota</taxon>
        <taxon>Actinomycetes</taxon>
        <taxon>Micromonosporales</taxon>
        <taxon>Micromonosporaceae</taxon>
        <taxon>Paractinoplanes</taxon>
    </lineage>
</organism>
<dbReference type="PRINTS" id="PR00081">
    <property type="entry name" value="GDHRDH"/>
</dbReference>
<dbReference type="GO" id="GO:0016491">
    <property type="term" value="F:oxidoreductase activity"/>
    <property type="evidence" value="ECO:0007669"/>
    <property type="project" value="UniProtKB-KW"/>
</dbReference>
<name>A0A7W7CY92_9ACTN</name>
<reference evidence="3 4" key="1">
    <citation type="submission" date="2020-08" db="EMBL/GenBank/DDBJ databases">
        <title>Sequencing the genomes of 1000 actinobacteria strains.</title>
        <authorList>
            <person name="Klenk H.-P."/>
        </authorList>
    </citation>
    <scope>NUCLEOTIDE SEQUENCE [LARGE SCALE GENOMIC DNA]</scope>
    <source>
        <strain evidence="3 4">DSM 45518</strain>
    </source>
</reference>
<sequence>MADQVAIVTGASRGIGFAIAQRFVADGYKVCITGRDAAALESAAKDLGGAAVAVGVAGKGDDPDHRAAVVDTVLGQFGPVTALVNNIGINPVYGPLAGLDLGAARKIFEVNVVGTLGWVQEALRGGLTEGGSIVNISSVSGVRPAPGIGFYGVTKAALIHLTEELAVELAPKVRVNAVAPAVVKTKFASALFEGREEQVSAGYPLARLGVPEDVAGAVAFLSSPDAGWITGQTLVLDGGVTLTGKMQ</sequence>
<proteinExistence type="inferred from homology"/>
<comment type="similarity">
    <text evidence="1">Belongs to the short-chain dehydrogenases/reductases (SDR) family.</text>
</comment>
<dbReference type="FunFam" id="3.40.50.720:FF:000084">
    <property type="entry name" value="Short-chain dehydrogenase reductase"/>
    <property type="match status" value="1"/>
</dbReference>
<comment type="caution">
    <text evidence="3">The sequence shown here is derived from an EMBL/GenBank/DDBJ whole genome shotgun (WGS) entry which is preliminary data.</text>
</comment>
<keyword evidence="2" id="KW-0560">Oxidoreductase</keyword>
<dbReference type="Gene3D" id="3.40.50.720">
    <property type="entry name" value="NAD(P)-binding Rossmann-like Domain"/>
    <property type="match status" value="1"/>
</dbReference>
<dbReference type="Pfam" id="PF13561">
    <property type="entry name" value="adh_short_C2"/>
    <property type="match status" value="1"/>
</dbReference>
<dbReference type="PRINTS" id="PR00080">
    <property type="entry name" value="SDRFAMILY"/>
</dbReference>
<gene>
    <name evidence="3" type="ORF">BKA14_006985</name>
</gene>
<keyword evidence="4" id="KW-1185">Reference proteome</keyword>
<evidence type="ECO:0000313" key="4">
    <source>
        <dbReference type="Proteomes" id="UP000542742"/>
    </source>
</evidence>
<evidence type="ECO:0000256" key="2">
    <source>
        <dbReference type="ARBA" id="ARBA00023002"/>
    </source>
</evidence>
<evidence type="ECO:0000256" key="1">
    <source>
        <dbReference type="ARBA" id="ARBA00006484"/>
    </source>
</evidence>
<accession>A0A7W7CY92</accession>
<dbReference type="InterPro" id="IPR036291">
    <property type="entry name" value="NAD(P)-bd_dom_sf"/>
</dbReference>
<dbReference type="Proteomes" id="UP000542742">
    <property type="component" value="Unassembled WGS sequence"/>
</dbReference>
<dbReference type="AlphaFoldDB" id="A0A7W7CY92"/>
<dbReference type="PANTHER" id="PTHR43943">
    <property type="entry name" value="DEHYDROGENASE/REDUCTASE (SDR FAMILY) MEMBER 4"/>
    <property type="match status" value="1"/>
</dbReference>
<dbReference type="NCBIfam" id="NF005559">
    <property type="entry name" value="PRK07231.1"/>
    <property type="match status" value="1"/>
</dbReference>
<protein>
    <submittedName>
        <fullName evidence="3">NAD(P)-dependent dehydrogenase (Short-subunit alcohol dehydrogenase family)</fullName>
    </submittedName>
</protein>
<dbReference type="PROSITE" id="PS00061">
    <property type="entry name" value="ADH_SHORT"/>
    <property type="match status" value="1"/>
</dbReference>
<dbReference type="InterPro" id="IPR002347">
    <property type="entry name" value="SDR_fam"/>
</dbReference>
<dbReference type="InterPro" id="IPR020904">
    <property type="entry name" value="Sc_DH/Rdtase_CS"/>
</dbReference>
<dbReference type="RefSeq" id="WP_184955031.1">
    <property type="nucleotide sequence ID" value="NZ_BOMC01000020.1"/>
</dbReference>
<dbReference type="CDD" id="cd05233">
    <property type="entry name" value="SDR_c"/>
    <property type="match status" value="1"/>
</dbReference>
<evidence type="ECO:0000313" key="3">
    <source>
        <dbReference type="EMBL" id="MBB4696837.1"/>
    </source>
</evidence>
<dbReference type="PANTHER" id="PTHR43943:SF2">
    <property type="entry name" value="DEHYDROGENASE_REDUCTASE 4"/>
    <property type="match status" value="1"/>
</dbReference>
<dbReference type="EMBL" id="JACHMF010000001">
    <property type="protein sequence ID" value="MBB4696837.1"/>
    <property type="molecule type" value="Genomic_DNA"/>
</dbReference>